<accession>A0ABM1LZY0</accession>
<gene>
    <name evidence="2" type="primary">LOC108556325</name>
</gene>
<evidence type="ECO:0000313" key="2">
    <source>
        <dbReference type="RefSeq" id="XP_017767880.1"/>
    </source>
</evidence>
<proteinExistence type="predicted"/>
<sequence length="332" mass="38618">MSHGDELVEQVLDTIYCFVKLHETDAWLKNISNADIIKSFKCSLFVEKAIEKCKSEHSEQTLMRSLQLKCQGNFKIYEIHFFEKAADHILKKMINSTVINEVSADVALRVYSSMFSQTRLENILFDCLLKSVSYNSIMNYIVQENNNINVDNLEIKLLYNSWHQQVIVGNSASVENIVKIMLNSYQIDRELKILFSILLVDDLNKDIKDIIKQELDFVLRDRSILSKKYWVVLIKSLDVHLLLKVCASHQDLLKSILNIIVYLLCMLICEDNRWVMSTNIECSEICYFDLIRRLKSLHDHAFTQKIVKCTIDEAQRNIGTPIWCQIQAVVDL</sequence>
<reference evidence="2" key="1">
    <citation type="submission" date="2025-08" db="UniProtKB">
        <authorList>
            <consortium name="RefSeq"/>
        </authorList>
    </citation>
    <scope>IDENTIFICATION</scope>
    <source>
        <tissue evidence="2">Whole Larva</tissue>
    </source>
</reference>
<dbReference type="GeneID" id="108556325"/>
<evidence type="ECO:0000313" key="1">
    <source>
        <dbReference type="Proteomes" id="UP000695000"/>
    </source>
</evidence>
<dbReference type="RefSeq" id="XP_017767880.1">
    <property type="nucleotide sequence ID" value="XM_017912391.1"/>
</dbReference>
<organism evidence="1 2">
    <name type="scientific">Nicrophorus vespilloides</name>
    <name type="common">Boreal carrion beetle</name>
    <dbReference type="NCBI Taxonomy" id="110193"/>
    <lineage>
        <taxon>Eukaryota</taxon>
        <taxon>Metazoa</taxon>
        <taxon>Ecdysozoa</taxon>
        <taxon>Arthropoda</taxon>
        <taxon>Hexapoda</taxon>
        <taxon>Insecta</taxon>
        <taxon>Pterygota</taxon>
        <taxon>Neoptera</taxon>
        <taxon>Endopterygota</taxon>
        <taxon>Coleoptera</taxon>
        <taxon>Polyphaga</taxon>
        <taxon>Staphyliniformia</taxon>
        <taxon>Silphidae</taxon>
        <taxon>Nicrophorinae</taxon>
        <taxon>Nicrophorus</taxon>
    </lineage>
</organism>
<name>A0ABM1LZY0_NICVS</name>
<protein>
    <submittedName>
        <fullName evidence="2">Uncharacterized protein LOC108556325</fullName>
    </submittedName>
</protein>
<keyword evidence="1" id="KW-1185">Reference proteome</keyword>
<dbReference type="Proteomes" id="UP000695000">
    <property type="component" value="Unplaced"/>
</dbReference>